<dbReference type="InterPro" id="IPR052710">
    <property type="entry name" value="CAAX_protease"/>
</dbReference>
<feature type="transmembrane region" description="Helical" evidence="1">
    <location>
        <begin position="44"/>
        <end position="65"/>
    </location>
</feature>
<keyword evidence="1" id="KW-0812">Transmembrane</keyword>
<feature type="transmembrane region" description="Helical" evidence="1">
    <location>
        <begin position="144"/>
        <end position="160"/>
    </location>
</feature>
<dbReference type="PANTHER" id="PTHR36435">
    <property type="entry name" value="SLR1288 PROTEIN"/>
    <property type="match status" value="1"/>
</dbReference>
<keyword evidence="3" id="KW-0645">Protease</keyword>
<feature type="transmembrane region" description="Helical" evidence="1">
    <location>
        <begin position="86"/>
        <end position="104"/>
    </location>
</feature>
<evidence type="ECO:0000256" key="1">
    <source>
        <dbReference type="SAM" id="Phobius"/>
    </source>
</evidence>
<evidence type="ECO:0000259" key="2">
    <source>
        <dbReference type="Pfam" id="PF02517"/>
    </source>
</evidence>
<name>A0ABY9EFM5_9GAMM</name>
<organism evidence="3 4">
    <name type="scientific">Microbulbifer spongiae</name>
    <dbReference type="NCBI Taxonomy" id="2944933"/>
    <lineage>
        <taxon>Bacteria</taxon>
        <taxon>Pseudomonadati</taxon>
        <taxon>Pseudomonadota</taxon>
        <taxon>Gammaproteobacteria</taxon>
        <taxon>Cellvibrionales</taxon>
        <taxon>Microbulbiferaceae</taxon>
        <taxon>Microbulbifer</taxon>
    </lineage>
</organism>
<feature type="transmembrane region" description="Helical" evidence="1">
    <location>
        <begin position="12"/>
        <end position="32"/>
    </location>
</feature>
<evidence type="ECO:0000313" key="3">
    <source>
        <dbReference type="EMBL" id="WKD51310.1"/>
    </source>
</evidence>
<dbReference type="InterPro" id="IPR003675">
    <property type="entry name" value="Rce1/LyrA-like_dom"/>
</dbReference>
<dbReference type="Pfam" id="PF02517">
    <property type="entry name" value="Rce1-like"/>
    <property type="match status" value="1"/>
</dbReference>
<dbReference type="PANTHER" id="PTHR36435:SF1">
    <property type="entry name" value="CAAX AMINO TERMINAL PROTEASE FAMILY PROTEIN"/>
    <property type="match status" value="1"/>
</dbReference>
<dbReference type="Proteomes" id="UP001321520">
    <property type="component" value="Chromosome"/>
</dbReference>
<dbReference type="GO" id="GO:0008237">
    <property type="term" value="F:metallopeptidase activity"/>
    <property type="evidence" value="ECO:0007669"/>
    <property type="project" value="UniProtKB-KW"/>
</dbReference>
<sequence length="199" mass="21247">MTVPQMTRTGVFPLLLAIQAVCLLAAVVGGYFSGVELNLLGGALWGALFFALIGALASFVSVVWLTRSNTAVGRTLRRHCTQLTPVFAGLSIGQIAVIAAVTGICEELLFRGFLQVWWSQLSSPLAGLLGASLVFALLHWASRVYVLLTFVFGLILGLAYQANGSLLGVITWHAMYDLLVLVTLVYHPHLLGVDAAGIH</sequence>
<keyword evidence="3" id="KW-0482">Metalloprotease</keyword>
<keyword evidence="1" id="KW-1133">Transmembrane helix</keyword>
<dbReference type="EMBL" id="CP098023">
    <property type="protein sequence ID" value="WKD51310.1"/>
    <property type="molecule type" value="Genomic_DNA"/>
</dbReference>
<accession>A0ABY9EFM5</accession>
<dbReference type="RefSeq" id="WP_301418462.1">
    <property type="nucleotide sequence ID" value="NZ_CP098023.1"/>
</dbReference>
<reference evidence="3 4" key="1">
    <citation type="submission" date="2022-05" db="EMBL/GenBank/DDBJ databases">
        <title>Microbulbifer sp. nov., isolated from sponge.</title>
        <authorList>
            <person name="Gao L."/>
        </authorList>
    </citation>
    <scope>NUCLEOTIDE SEQUENCE [LARGE SCALE GENOMIC DNA]</scope>
    <source>
        <strain evidence="3 4">MI-G</strain>
    </source>
</reference>
<feature type="transmembrane region" description="Helical" evidence="1">
    <location>
        <begin position="166"/>
        <end position="186"/>
    </location>
</feature>
<proteinExistence type="predicted"/>
<gene>
    <name evidence="3" type="ORF">M8T91_07795</name>
</gene>
<keyword evidence="3" id="KW-0378">Hydrolase</keyword>
<feature type="transmembrane region" description="Helical" evidence="1">
    <location>
        <begin position="116"/>
        <end position="137"/>
    </location>
</feature>
<protein>
    <submittedName>
        <fullName evidence="3">CPBP family intramembrane metalloprotease</fullName>
    </submittedName>
</protein>
<evidence type="ECO:0000313" key="4">
    <source>
        <dbReference type="Proteomes" id="UP001321520"/>
    </source>
</evidence>
<keyword evidence="1" id="KW-0472">Membrane</keyword>
<feature type="domain" description="CAAX prenyl protease 2/Lysostaphin resistance protein A-like" evidence="2">
    <location>
        <begin position="92"/>
        <end position="178"/>
    </location>
</feature>
<keyword evidence="4" id="KW-1185">Reference proteome</keyword>